<keyword evidence="1" id="KW-1003">Cell membrane</keyword>
<feature type="signal peptide" evidence="7">
    <location>
        <begin position="1"/>
        <end position="21"/>
    </location>
</feature>
<feature type="chain" id="PRO_5039112086" evidence="7">
    <location>
        <begin position="22"/>
        <end position="435"/>
    </location>
</feature>
<dbReference type="GeneID" id="93863038"/>
<dbReference type="EMBL" id="NKHD01000022">
    <property type="protein sequence ID" value="OXT07345.1"/>
    <property type="molecule type" value="Genomic_DNA"/>
</dbReference>
<dbReference type="Gene3D" id="3.40.190.10">
    <property type="entry name" value="Periplasmic binding protein-like II"/>
    <property type="match status" value="2"/>
</dbReference>
<dbReference type="AlphaFoldDB" id="A0A231VGN5"/>
<evidence type="ECO:0000313" key="8">
    <source>
        <dbReference type="EMBL" id="OXT07345.1"/>
    </source>
</evidence>
<organism evidence="8 9">
    <name type="scientific">Thermoanaerobacterium thermosaccharolyticum</name>
    <name type="common">Clostridium thermosaccharolyticum</name>
    <dbReference type="NCBI Taxonomy" id="1517"/>
    <lineage>
        <taxon>Bacteria</taxon>
        <taxon>Bacillati</taxon>
        <taxon>Bacillota</taxon>
        <taxon>Clostridia</taxon>
        <taxon>Thermoanaerobacterales</taxon>
        <taxon>Thermoanaerobacteraceae</taxon>
        <taxon>Thermoanaerobacterium</taxon>
    </lineage>
</organism>
<keyword evidence="3" id="KW-0472">Membrane</keyword>
<reference evidence="8 9" key="1">
    <citation type="submission" date="2017-06" db="EMBL/GenBank/DDBJ databases">
        <title>Isolation and characterization of a thermophilic and butanogenic Thermoanaerobacterium thermosaccharolyticum M5 capable of efficient degradation of hemicellulose.</title>
        <authorList>
            <person name="Xin F."/>
            <person name="Jiang Y."/>
        </authorList>
    </citation>
    <scope>NUCLEOTIDE SEQUENCE [LARGE SCALE GENOMIC DNA]</scope>
    <source>
        <strain evidence="8 9">M5</strain>
    </source>
</reference>
<dbReference type="InterPro" id="IPR050490">
    <property type="entry name" value="Bact_solute-bd_prot1"/>
</dbReference>
<sequence>MKAKKVLSLLLATAVISTSLAGCGNSSNNSNSNSNKTSSSSNELKGTITVLTHRTDMTDTFNKYADEFEKLHPGTTIKFENLNDYQNAISTRMSTGNYGDVLMIPANITKDKYKDFFAPLGTRDELSKTYNYLDNFDVDGTIYGIPTGANATGFVYNAKVLKDAGVTSLPTTPDEYINMLKAIKEKTDAIPYYTNYTSEWALTNFSNALQIGISGDPDYMNKMIYNPNEFTKGTATYTSLDLLYEAVKNKLVEQDPMTSDWEWSKQAMADGKIAVMCLGSWAIGQIQAKSKTPDDIKFMPVPVRHDGKAIVQVGPDYGMGVNVHSKNIALAKEFLKFFITKYPQDSNMFSPIVGAKLPDYLNGATDIELVEAKPGTTKQAQDLDTVQKTSLINLNDGKWIKKIIEIGLGVSNETFDQYMSELNSKWAQGVNAVKK</sequence>
<dbReference type="InterPro" id="IPR006059">
    <property type="entry name" value="SBP"/>
</dbReference>
<keyword evidence="4" id="KW-0564">Palmitate</keyword>
<keyword evidence="2 7" id="KW-0732">Signal</keyword>
<evidence type="ECO:0000256" key="4">
    <source>
        <dbReference type="ARBA" id="ARBA00023139"/>
    </source>
</evidence>
<feature type="region of interest" description="Disordered" evidence="6">
    <location>
        <begin position="24"/>
        <end position="43"/>
    </location>
</feature>
<dbReference type="PANTHER" id="PTHR43649">
    <property type="entry name" value="ARABINOSE-BINDING PROTEIN-RELATED"/>
    <property type="match status" value="1"/>
</dbReference>
<dbReference type="Proteomes" id="UP000215301">
    <property type="component" value="Unassembled WGS sequence"/>
</dbReference>
<comment type="caution">
    <text evidence="8">The sequence shown here is derived from an EMBL/GenBank/DDBJ whole genome shotgun (WGS) entry which is preliminary data.</text>
</comment>
<proteinExistence type="predicted"/>
<accession>A0A231VGN5</accession>
<evidence type="ECO:0000256" key="3">
    <source>
        <dbReference type="ARBA" id="ARBA00023136"/>
    </source>
</evidence>
<evidence type="ECO:0000256" key="7">
    <source>
        <dbReference type="SAM" id="SignalP"/>
    </source>
</evidence>
<evidence type="ECO:0000256" key="1">
    <source>
        <dbReference type="ARBA" id="ARBA00022475"/>
    </source>
</evidence>
<evidence type="ECO:0000256" key="6">
    <source>
        <dbReference type="SAM" id="MobiDB-lite"/>
    </source>
</evidence>
<dbReference type="SUPFAM" id="SSF53850">
    <property type="entry name" value="Periplasmic binding protein-like II"/>
    <property type="match status" value="1"/>
</dbReference>
<keyword evidence="5" id="KW-0449">Lipoprotein</keyword>
<gene>
    <name evidence="8" type="ORF">CE561_08225</name>
</gene>
<dbReference type="OMA" id="KIRMNTE"/>
<dbReference type="PANTHER" id="PTHR43649:SF33">
    <property type="entry name" value="POLYGALACTURONAN_RHAMNOGALACTURONAN-BINDING PROTEIN YTCQ"/>
    <property type="match status" value="1"/>
</dbReference>
<dbReference type="RefSeq" id="WP_013296702.1">
    <property type="nucleotide sequence ID" value="NZ_CP117248.1"/>
</dbReference>
<name>A0A231VGN5_THETR</name>
<feature type="compositionally biased region" description="Low complexity" evidence="6">
    <location>
        <begin position="25"/>
        <end position="42"/>
    </location>
</feature>
<dbReference type="Pfam" id="PF01547">
    <property type="entry name" value="SBP_bac_1"/>
    <property type="match status" value="1"/>
</dbReference>
<evidence type="ECO:0000256" key="5">
    <source>
        <dbReference type="ARBA" id="ARBA00023288"/>
    </source>
</evidence>
<protein>
    <submittedName>
        <fullName evidence="8">Sugar ABC transporter substrate-binding protein</fullName>
    </submittedName>
</protein>
<evidence type="ECO:0000256" key="2">
    <source>
        <dbReference type="ARBA" id="ARBA00022729"/>
    </source>
</evidence>
<evidence type="ECO:0000313" key="9">
    <source>
        <dbReference type="Proteomes" id="UP000215301"/>
    </source>
</evidence>
<dbReference type="PROSITE" id="PS51257">
    <property type="entry name" value="PROKAR_LIPOPROTEIN"/>
    <property type="match status" value="1"/>
</dbReference>